<proteinExistence type="predicted"/>
<gene>
    <name evidence="1" type="ORF">COT81_04830</name>
</gene>
<organism evidence="1 2">
    <name type="scientific">Candidatus Buchananbacteria bacterium CG10_big_fil_rev_8_21_14_0_10_42_9</name>
    <dbReference type="NCBI Taxonomy" id="1974526"/>
    <lineage>
        <taxon>Bacteria</taxon>
        <taxon>Candidatus Buchananiibacteriota</taxon>
    </lineage>
</organism>
<comment type="caution">
    <text evidence="1">The sequence shown here is derived from an EMBL/GenBank/DDBJ whole genome shotgun (WGS) entry which is preliminary data.</text>
</comment>
<name>A0A2H0W058_9BACT</name>
<dbReference type="EMBL" id="PEZZ01000037">
    <property type="protein sequence ID" value="PIS04755.1"/>
    <property type="molecule type" value="Genomic_DNA"/>
</dbReference>
<dbReference type="AlphaFoldDB" id="A0A2H0W058"/>
<accession>A0A2H0W058</accession>
<sequence length="133" mass="14644">MEKLGKRLAAEGAEHGSTRRVTIPNVDLVAAGPRPQEKGALLEEPRFCSSPVALSKVITPGDGNPMPYYGEMVIEEELWALLEPHAGKRVTIVNAITTCNGSWTMGADEKTKVRRCRRIKRHAERARQQLAAV</sequence>
<evidence type="ECO:0000313" key="1">
    <source>
        <dbReference type="EMBL" id="PIS04755.1"/>
    </source>
</evidence>
<dbReference type="Proteomes" id="UP000230935">
    <property type="component" value="Unassembled WGS sequence"/>
</dbReference>
<evidence type="ECO:0000313" key="2">
    <source>
        <dbReference type="Proteomes" id="UP000230935"/>
    </source>
</evidence>
<protein>
    <submittedName>
        <fullName evidence="1">Uncharacterized protein</fullName>
    </submittedName>
</protein>
<reference evidence="2" key="1">
    <citation type="submission" date="2017-09" db="EMBL/GenBank/DDBJ databases">
        <title>Depth-based differentiation of microbial function through sediment-hosted aquifers and enrichment of novel symbionts in the deep terrestrial subsurface.</title>
        <authorList>
            <person name="Probst A.J."/>
            <person name="Ladd B."/>
            <person name="Jarett J.K."/>
            <person name="Geller-Mcgrath D.E."/>
            <person name="Sieber C.M.K."/>
            <person name="Emerson J.B."/>
            <person name="Anantharaman K."/>
            <person name="Thomas B.C."/>
            <person name="Malmstrom R."/>
            <person name="Stieglmeier M."/>
            <person name="Klingl A."/>
            <person name="Woyke T."/>
            <person name="Ryan C.M."/>
            <person name="Banfield J.F."/>
        </authorList>
    </citation>
    <scope>NUCLEOTIDE SEQUENCE [LARGE SCALE GENOMIC DNA]</scope>
</reference>